<proteinExistence type="predicted"/>
<reference evidence="2 3" key="1">
    <citation type="submission" date="2016-11" db="EMBL/GenBank/DDBJ databases">
        <authorList>
            <person name="Jaros S."/>
            <person name="Januszkiewicz K."/>
            <person name="Wedrychowicz H."/>
        </authorList>
    </citation>
    <scope>NUCLEOTIDE SEQUENCE [LARGE SCALE GENOMIC DNA]</scope>
    <source>
        <strain evidence="2 3">KHT3</strain>
    </source>
</reference>
<evidence type="ECO:0000256" key="1">
    <source>
        <dbReference type="SAM" id="SignalP"/>
    </source>
</evidence>
<evidence type="ECO:0000313" key="2">
    <source>
        <dbReference type="EMBL" id="SHK68789.1"/>
    </source>
</evidence>
<keyword evidence="1" id="KW-0732">Signal</keyword>
<name>A0A1M6UHY8_XYLRU</name>
<sequence length="442" mass="49619">MKKTIFAAFICLLMSVAAMAQTEVGNPKFYTVPSIYMPTDEVTFYFDMTDVGFQEGVDLYWWVWQPLEPDAGNWEHSSDFAKLEYVGDNIYKKTFVPVDYFFQNQDRFATKADLLAFMQDEWGEAGYWCRLKTIDGSVQSGVFCVEHNRTEIADFANSGAAYQLFSGDKTTGYTDKWTMNKPLSILFNGDIQKIGGKTLNELAATAGFKYIGTHAGIHGFYTDGNDEVIEYDFVDPPAKNLNQQFNVWRPGCIEKTSLKQVGNGVWRWNLMTPQEYFCYNPVNADEDPRGFILTDMGIEQNGKWAVNPDFVGSFTAESLKFGIVGNDWDWGSEWGFEFKAGTAEAYPDPSFSYFPSKVSAKDIITFIRQYNGRMDGELTWILTAGDKTFSGVMSGNRDRRQGSANLLQELSGISSDSMHLTVTNAKGAVVTEADIPLVSADE</sequence>
<evidence type="ECO:0000313" key="3">
    <source>
        <dbReference type="Proteomes" id="UP000184130"/>
    </source>
</evidence>
<dbReference type="AlphaFoldDB" id="A0A1M6UHY8"/>
<dbReference type="Proteomes" id="UP000184130">
    <property type="component" value="Unassembled WGS sequence"/>
</dbReference>
<accession>A0A1M6UHY8</accession>
<dbReference type="EMBL" id="FRBD01000009">
    <property type="protein sequence ID" value="SHK68789.1"/>
    <property type="molecule type" value="Genomic_DNA"/>
</dbReference>
<feature type="chain" id="PRO_5013087781" evidence="1">
    <location>
        <begin position="21"/>
        <end position="442"/>
    </location>
</feature>
<dbReference type="RefSeq" id="WP_073207607.1">
    <property type="nucleotide sequence ID" value="NZ_FRBD01000009.1"/>
</dbReference>
<organism evidence="2 3">
    <name type="scientific">Xylanibacter ruminicola</name>
    <name type="common">Prevotella ruminicola</name>
    <dbReference type="NCBI Taxonomy" id="839"/>
    <lineage>
        <taxon>Bacteria</taxon>
        <taxon>Pseudomonadati</taxon>
        <taxon>Bacteroidota</taxon>
        <taxon>Bacteroidia</taxon>
        <taxon>Bacteroidales</taxon>
        <taxon>Prevotellaceae</taxon>
        <taxon>Xylanibacter</taxon>
    </lineage>
</organism>
<feature type="signal peptide" evidence="1">
    <location>
        <begin position="1"/>
        <end position="20"/>
    </location>
</feature>
<dbReference type="OrthoDB" id="1305498at2"/>
<gene>
    <name evidence="2" type="ORF">SAMN05216463_10978</name>
</gene>
<protein>
    <submittedName>
        <fullName evidence="2">Uncharacterized protein</fullName>
    </submittedName>
</protein>